<dbReference type="Gene3D" id="2.60.40.10">
    <property type="entry name" value="Immunoglobulins"/>
    <property type="match status" value="1"/>
</dbReference>
<feature type="domain" description="SLH" evidence="2">
    <location>
        <begin position="1290"/>
        <end position="1349"/>
    </location>
</feature>
<dbReference type="PANTHER" id="PTHR43308">
    <property type="entry name" value="OUTER MEMBRANE PROTEIN ALPHA-RELATED"/>
    <property type="match status" value="1"/>
</dbReference>
<gene>
    <name evidence="3" type="ORF">Q5741_19830</name>
</gene>
<keyword evidence="4" id="KW-1185">Reference proteome</keyword>
<organism evidence="3 4">
    <name type="scientific">Paenibacillus lacisoli</name>
    <dbReference type="NCBI Taxonomy" id="3064525"/>
    <lineage>
        <taxon>Bacteria</taxon>
        <taxon>Bacillati</taxon>
        <taxon>Bacillota</taxon>
        <taxon>Bacilli</taxon>
        <taxon>Bacillales</taxon>
        <taxon>Paenibacillaceae</taxon>
        <taxon>Paenibacillus</taxon>
    </lineage>
</organism>
<dbReference type="PANTHER" id="PTHR43308:SF5">
    <property type="entry name" value="S-LAYER PROTEIN _ PEPTIDOGLYCAN ENDO-BETA-N-ACETYLGLUCOSAMINIDASE"/>
    <property type="match status" value="1"/>
</dbReference>
<dbReference type="InterPro" id="IPR001119">
    <property type="entry name" value="SLH_dom"/>
</dbReference>
<dbReference type="RefSeq" id="WP_305025860.1">
    <property type="nucleotide sequence ID" value="NZ_JAUQTB010000019.1"/>
</dbReference>
<evidence type="ECO:0000259" key="2">
    <source>
        <dbReference type="PROSITE" id="PS51272"/>
    </source>
</evidence>
<protein>
    <submittedName>
        <fullName evidence="3">S-layer homology domain-containing protein</fullName>
    </submittedName>
</protein>
<feature type="compositionally biased region" description="Low complexity" evidence="1">
    <location>
        <begin position="1043"/>
        <end position="1062"/>
    </location>
</feature>
<feature type="domain" description="SLH" evidence="2">
    <location>
        <begin position="1421"/>
        <end position="1480"/>
    </location>
</feature>
<evidence type="ECO:0000256" key="1">
    <source>
        <dbReference type="SAM" id="MobiDB-lite"/>
    </source>
</evidence>
<dbReference type="InterPro" id="IPR051465">
    <property type="entry name" value="Cell_Envelope_Struct_Comp"/>
</dbReference>
<dbReference type="Pfam" id="PF00395">
    <property type="entry name" value="SLH"/>
    <property type="match status" value="3"/>
</dbReference>
<feature type="domain" description="SLH" evidence="2">
    <location>
        <begin position="1350"/>
        <end position="1413"/>
    </location>
</feature>
<evidence type="ECO:0000313" key="4">
    <source>
        <dbReference type="Proteomes" id="UP001240171"/>
    </source>
</evidence>
<comment type="caution">
    <text evidence="3">The sequence shown here is derived from an EMBL/GenBank/DDBJ whole genome shotgun (WGS) entry which is preliminary data.</text>
</comment>
<dbReference type="Proteomes" id="UP001240171">
    <property type="component" value="Unassembled WGS sequence"/>
</dbReference>
<name>A0ABT9CH89_9BACL</name>
<dbReference type="InterPro" id="IPR013783">
    <property type="entry name" value="Ig-like_fold"/>
</dbReference>
<evidence type="ECO:0000313" key="3">
    <source>
        <dbReference type="EMBL" id="MDO7908642.1"/>
    </source>
</evidence>
<dbReference type="PROSITE" id="PS51272">
    <property type="entry name" value="SLH"/>
    <property type="match status" value="3"/>
</dbReference>
<accession>A0ABT9CH89</accession>
<feature type="region of interest" description="Disordered" evidence="1">
    <location>
        <begin position="1034"/>
        <end position="1062"/>
    </location>
</feature>
<reference evidence="3 4" key="1">
    <citation type="submission" date="2023-07" db="EMBL/GenBank/DDBJ databases">
        <title>Paenibacillus sp. JX-17 nov. isolated from soil.</title>
        <authorList>
            <person name="Wan Y."/>
            <person name="Liu B."/>
        </authorList>
    </citation>
    <scope>NUCLEOTIDE SEQUENCE [LARGE SCALE GENOMIC DNA]</scope>
    <source>
        <strain evidence="3 4">JX-17</strain>
    </source>
</reference>
<dbReference type="EMBL" id="JAUQTB010000019">
    <property type="protein sequence ID" value="MDO7908642.1"/>
    <property type="molecule type" value="Genomic_DNA"/>
</dbReference>
<sequence length="1480" mass="152229">MLSLKVTEINSTANPYKVIGYLGGSPVPGAELPINPVNGSFQTVDFSDSTAWQNIDELRIIATTTIKLGIDDLTVSTPVTAASPVDAEAPIISTQPADQTVNVNEPAPLNVAANVTDSGTLSYQWYSNTTNSTSGGTLIPGETNASYTAPTGTAGTTYYYVVVTNTNSSTTGQQTASVTSRVAKVVVNALTNAEAPSITTQPADKTVNVNEPAPLNVAANVTDSGTLSYQWYSNTTNSTSGGTLIPGATNASYTAPTGTAGTTYYYVVVTNTNSSATGEQSESTTSRVAKVVVNALTNAEAPSISTQPADKAVNVNEPAPLNVAANVTDGGTLSYQWYSSTTNSTSGGTLIPGATGVSYTAPTGAAGATYYYVVVTNTNSSATGEQSASTTSRVAKVVVNALTNAEAPSITTQPVDKTVNVNEPAPLNVAANVTDGGTLSYQWYSSTTNSTSGGTLILGATASSYAPPTGAASTTYYYVVVTNTNSSATGEQSDSTTSRVAKVVVNALTNAEAPSISIQPADKTVNIGDAATLEVAASVTDGGTLSYQWYSTTTNSTSGGTLIPGGTGASYTAPTGTAGTTYYYVVVTNTNSSATGEQSASTTSRVAKVVVNALTNAEAPGITTQPADKTVNMGGSATLNVAANVTDGGTLSYQWYSNSMNSTSGGTLIPGATNASYTAPTGTAGTTYYYVVVTNTNSSATGEQSASTTSRVAKVVANALTNAEAPSISIQPADKTVNIGDVAILEVAAGVIDGGELSYQWYSNSLNSTSGGTLIPGATNASYQAPTMAAVTTYYYVVVMNTNSSATGEQSASTTSRVAKVVVNALTNAEAPSITTQPADKTVNIEDAATLEVAASVRDNGTLSYQWYSNTTNSTSGGTLIPGATNASYQAPTMAAVTTYYYVVVTNTNSNATGQKTAPTTSSAAKVSVNVLDSLITLKSSLNPSVQGQAVTLTAVVTAVTALTQDRTPTGSITFKDGNTTLGTAPLNAAGTAVHLTSALAAGSHTITAVYQGDGRFAGSLSNALVQVVNTPVSGGSGGGGSSSPAQPVVPAVPAAPGNSAAPEKGVEVLVNGKVEYAGTSTTGKLKDQTMTTISVDPVKLEDKLAAEGEHAVITIPVKTNSDILIGELNGQSIKNMEEKQAVVQIKTDSAIYTLPAQQINIEAVSSQLGKNVNLQDIKVKIEISAPTADTLKIAETAASQGGFSMMASPLNFKVTGTYRDQSIDVSKFNVYVQRNIVIPDGVDPGKITTGVVVEPDGTVRHVPTKVILENGKYFAQINSLTNSTYTVVWHPLEFEDVETHWAKSAVNDMGSRMIVTGTTEGIFMPDQDITRAEFAAIMVRGLGVKLESGSTSFADISSSSWYAGAVETAYQYHLIQGFEDGTFRPNDKITREQAMKMIAQAMEVTGLSSKLSTVDTKLLLNAFTDAEQVSAWAKSGLVNSLQGGLVSGRNEGKLAPKDNITRAEVAVLIQRLLQKSGLI</sequence>
<dbReference type="Gene3D" id="2.60.40.2700">
    <property type="match status" value="7"/>
</dbReference>
<proteinExistence type="predicted"/>